<organism evidence="15 16">
    <name type="scientific">Candidatus Aphodomorpha intestinavium</name>
    <dbReference type="NCBI Taxonomy" id="2840672"/>
    <lineage>
        <taxon>Bacteria</taxon>
        <taxon>Bacillati</taxon>
        <taxon>Bacillota</taxon>
        <taxon>Clostridia</taxon>
        <taxon>Eubacteriales</taxon>
        <taxon>Candidatus Aphodomorpha</taxon>
    </lineage>
</organism>
<reference evidence="15" key="1">
    <citation type="submission" date="2020-10" db="EMBL/GenBank/DDBJ databases">
        <authorList>
            <person name="Gilroy R."/>
        </authorList>
    </citation>
    <scope>NUCLEOTIDE SEQUENCE</scope>
    <source>
        <strain evidence="15">ChiGjej2B2-16831</strain>
    </source>
</reference>
<dbReference type="Proteomes" id="UP000824128">
    <property type="component" value="Unassembled WGS sequence"/>
</dbReference>
<keyword evidence="8" id="KW-0067">ATP-binding</keyword>
<evidence type="ECO:0000256" key="7">
    <source>
        <dbReference type="ARBA" id="ARBA00022833"/>
    </source>
</evidence>
<evidence type="ECO:0000256" key="1">
    <source>
        <dbReference type="ARBA" id="ARBA00022515"/>
    </source>
</evidence>
<dbReference type="Pfam" id="PF18319">
    <property type="entry name" value="Zn_ribbon_PriA"/>
    <property type="match status" value="1"/>
</dbReference>
<dbReference type="PANTHER" id="PTHR30580:SF0">
    <property type="entry name" value="PRIMOSOMAL PROTEIN N"/>
    <property type="match status" value="1"/>
</dbReference>
<feature type="non-terminal residue" evidence="15">
    <location>
        <position position="1"/>
    </location>
</feature>
<evidence type="ECO:0000256" key="9">
    <source>
        <dbReference type="ARBA" id="ARBA00023125"/>
    </source>
</evidence>
<dbReference type="GO" id="GO:1990077">
    <property type="term" value="C:primosome complex"/>
    <property type="evidence" value="ECO:0007669"/>
    <property type="project" value="UniProtKB-KW"/>
</dbReference>
<evidence type="ECO:0000256" key="10">
    <source>
        <dbReference type="ARBA" id="ARBA00023235"/>
    </source>
</evidence>
<evidence type="ECO:0000256" key="5">
    <source>
        <dbReference type="ARBA" id="ARBA00022801"/>
    </source>
</evidence>
<feature type="domain" description="Helicase C-terminal" evidence="14">
    <location>
        <begin position="317"/>
        <end position="484"/>
    </location>
</feature>
<dbReference type="SMART" id="SM00487">
    <property type="entry name" value="DEXDc"/>
    <property type="match status" value="1"/>
</dbReference>
<dbReference type="Pfam" id="PF00270">
    <property type="entry name" value="DEAD"/>
    <property type="match status" value="1"/>
</dbReference>
<dbReference type="InterPro" id="IPR040498">
    <property type="entry name" value="PriA_CRR"/>
</dbReference>
<evidence type="ECO:0000256" key="6">
    <source>
        <dbReference type="ARBA" id="ARBA00022806"/>
    </source>
</evidence>
<accession>A0A9D1STF1</accession>
<keyword evidence="7" id="KW-0862">Zinc</keyword>
<dbReference type="EC" id="5.6.2.4" evidence="11"/>
<dbReference type="FunFam" id="3.40.50.300:FF:000489">
    <property type="entry name" value="Primosome assembly protein PriA"/>
    <property type="match status" value="1"/>
</dbReference>
<keyword evidence="5" id="KW-0378">Hydrolase</keyword>
<dbReference type="GO" id="GO:0006302">
    <property type="term" value="P:double-strand break repair"/>
    <property type="evidence" value="ECO:0007669"/>
    <property type="project" value="InterPro"/>
</dbReference>
<dbReference type="GO" id="GO:0006310">
    <property type="term" value="P:DNA recombination"/>
    <property type="evidence" value="ECO:0007669"/>
    <property type="project" value="InterPro"/>
</dbReference>
<evidence type="ECO:0000256" key="2">
    <source>
        <dbReference type="ARBA" id="ARBA00022705"/>
    </source>
</evidence>
<name>A0A9D1STF1_9FIRM</name>
<proteinExistence type="inferred from homology"/>
<dbReference type="InterPro" id="IPR014001">
    <property type="entry name" value="Helicase_ATP-bd"/>
</dbReference>
<evidence type="ECO:0000313" key="16">
    <source>
        <dbReference type="Proteomes" id="UP000824128"/>
    </source>
</evidence>
<dbReference type="SUPFAM" id="SSF52540">
    <property type="entry name" value="P-loop containing nucleoside triphosphate hydrolases"/>
    <property type="match status" value="2"/>
</dbReference>
<dbReference type="PANTHER" id="PTHR30580">
    <property type="entry name" value="PRIMOSOMAL PROTEIN N"/>
    <property type="match status" value="1"/>
</dbReference>
<dbReference type="InterPro" id="IPR041236">
    <property type="entry name" value="PriA_C"/>
</dbReference>
<evidence type="ECO:0000259" key="13">
    <source>
        <dbReference type="PROSITE" id="PS51192"/>
    </source>
</evidence>
<comment type="catalytic activity">
    <reaction evidence="12">
        <text>ATP + H2O = ADP + phosphate + H(+)</text>
        <dbReference type="Rhea" id="RHEA:13065"/>
        <dbReference type="ChEBI" id="CHEBI:15377"/>
        <dbReference type="ChEBI" id="CHEBI:15378"/>
        <dbReference type="ChEBI" id="CHEBI:30616"/>
        <dbReference type="ChEBI" id="CHEBI:43474"/>
        <dbReference type="ChEBI" id="CHEBI:456216"/>
        <dbReference type="EC" id="5.6.2.4"/>
    </reaction>
</comment>
<evidence type="ECO:0000256" key="3">
    <source>
        <dbReference type="ARBA" id="ARBA00022723"/>
    </source>
</evidence>
<dbReference type="CDD" id="cd17929">
    <property type="entry name" value="DEXHc_priA"/>
    <property type="match status" value="1"/>
</dbReference>
<keyword evidence="9" id="KW-0238">DNA-binding</keyword>
<keyword evidence="3" id="KW-0479">Metal-binding</keyword>
<dbReference type="AlphaFoldDB" id="A0A9D1STF1"/>
<dbReference type="GO" id="GO:0006270">
    <property type="term" value="P:DNA replication initiation"/>
    <property type="evidence" value="ECO:0007669"/>
    <property type="project" value="TreeGrafter"/>
</dbReference>
<dbReference type="EMBL" id="DVNZ01000188">
    <property type="protein sequence ID" value="HIU94675.1"/>
    <property type="molecule type" value="Genomic_DNA"/>
</dbReference>
<dbReference type="PROSITE" id="PS51192">
    <property type="entry name" value="HELICASE_ATP_BIND_1"/>
    <property type="match status" value="1"/>
</dbReference>
<dbReference type="GO" id="GO:0043138">
    <property type="term" value="F:3'-5' DNA helicase activity"/>
    <property type="evidence" value="ECO:0007669"/>
    <property type="project" value="UniProtKB-EC"/>
</dbReference>
<dbReference type="GO" id="GO:0006269">
    <property type="term" value="P:DNA replication, synthesis of primer"/>
    <property type="evidence" value="ECO:0007669"/>
    <property type="project" value="UniProtKB-KW"/>
</dbReference>
<gene>
    <name evidence="15" type="primary">priA</name>
    <name evidence="15" type="ORF">IAD24_05890</name>
</gene>
<dbReference type="GO" id="GO:0003677">
    <property type="term" value="F:DNA binding"/>
    <property type="evidence" value="ECO:0007669"/>
    <property type="project" value="UniProtKB-KW"/>
</dbReference>
<protein>
    <recommendedName>
        <fullName evidence="11">DNA 3'-5' helicase</fullName>
        <ecNumber evidence="11">5.6.2.4</ecNumber>
    </recommendedName>
</protein>
<evidence type="ECO:0000256" key="11">
    <source>
        <dbReference type="ARBA" id="ARBA00034808"/>
    </source>
</evidence>
<dbReference type="InterPro" id="IPR005259">
    <property type="entry name" value="PriA"/>
</dbReference>
<dbReference type="InterPro" id="IPR027417">
    <property type="entry name" value="P-loop_NTPase"/>
</dbReference>
<dbReference type="InterPro" id="IPR001650">
    <property type="entry name" value="Helicase_C-like"/>
</dbReference>
<keyword evidence="2" id="KW-0235">DNA replication</keyword>
<dbReference type="CDD" id="cd18804">
    <property type="entry name" value="SF2_C_priA"/>
    <property type="match status" value="1"/>
</dbReference>
<keyword evidence="10" id="KW-0413">Isomerase</keyword>
<dbReference type="GO" id="GO:0046872">
    <property type="term" value="F:metal ion binding"/>
    <property type="evidence" value="ECO:0007669"/>
    <property type="project" value="UniProtKB-KW"/>
</dbReference>
<evidence type="ECO:0000256" key="4">
    <source>
        <dbReference type="ARBA" id="ARBA00022741"/>
    </source>
</evidence>
<dbReference type="NCBIfam" id="TIGR00595">
    <property type="entry name" value="priA"/>
    <property type="match status" value="1"/>
</dbReference>
<keyword evidence="1" id="KW-0639">Primosome</keyword>
<evidence type="ECO:0000256" key="8">
    <source>
        <dbReference type="ARBA" id="ARBA00022840"/>
    </source>
</evidence>
<keyword evidence="6" id="KW-0347">Helicase</keyword>
<dbReference type="Pfam" id="PF00271">
    <property type="entry name" value="Helicase_C"/>
    <property type="match status" value="1"/>
</dbReference>
<evidence type="ECO:0000256" key="12">
    <source>
        <dbReference type="ARBA" id="ARBA00048988"/>
    </source>
</evidence>
<dbReference type="PROSITE" id="PS51194">
    <property type="entry name" value="HELICASE_CTER"/>
    <property type="match status" value="1"/>
</dbReference>
<comment type="caution">
    <text evidence="15">The sequence shown here is derived from an EMBL/GenBank/DDBJ whole genome shotgun (WGS) entry which is preliminary data.</text>
</comment>
<dbReference type="HAMAP" id="MF_00983">
    <property type="entry name" value="PriA"/>
    <property type="match status" value="1"/>
</dbReference>
<evidence type="ECO:0000313" key="15">
    <source>
        <dbReference type="EMBL" id="HIU94675.1"/>
    </source>
</evidence>
<feature type="domain" description="Helicase ATP-binding" evidence="13">
    <location>
        <begin position="54"/>
        <end position="220"/>
    </location>
</feature>
<dbReference type="Pfam" id="PF18074">
    <property type="entry name" value="PriA_C"/>
    <property type="match status" value="1"/>
</dbReference>
<dbReference type="GO" id="GO:0005524">
    <property type="term" value="F:ATP binding"/>
    <property type="evidence" value="ECO:0007669"/>
    <property type="project" value="UniProtKB-KW"/>
</dbReference>
<dbReference type="SMART" id="SM00490">
    <property type="entry name" value="HELICc"/>
    <property type="match status" value="1"/>
</dbReference>
<dbReference type="GO" id="GO:0016787">
    <property type="term" value="F:hydrolase activity"/>
    <property type="evidence" value="ECO:0007669"/>
    <property type="project" value="UniProtKB-KW"/>
</dbReference>
<reference evidence="15" key="2">
    <citation type="journal article" date="2021" name="PeerJ">
        <title>Extensive microbial diversity within the chicken gut microbiome revealed by metagenomics and culture.</title>
        <authorList>
            <person name="Gilroy R."/>
            <person name="Ravi A."/>
            <person name="Getino M."/>
            <person name="Pursley I."/>
            <person name="Horton D.L."/>
            <person name="Alikhan N.F."/>
            <person name="Baker D."/>
            <person name="Gharbi K."/>
            <person name="Hall N."/>
            <person name="Watson M."/>
            <person name="Adriaenssens E.M."/>
            <person name="Foster-Nyarko E."/>
            <person name="Jarju S."/>
            <person name="Secka A."/>
            <person name="Antonio M."/>
            <person name="Oren A."/>
            <person name="Chaudhuri R.R."/>
            <person name="La Ragione R."/>
            <person name="Hildebrand F."/>
            <person name="Pallen M.J."/>
        </authorList>
    </citation>
    <scope>NUCLEOTIDE SEQUENCE</scope>
    <source>
        <strain evidence="15">ChiGjej2B2-16831</strain>
    </source>
</reference>
<evidence type="ECO:0000259" key="14">
    <source>
        <dbReference type="PROSITE" id="PS51194"/>
    </source>
</evidence>
<sequence length="583" mass="63837">PGAAAAVAALARRGYVVEAGRVTFRRPPDAAVEPPAPPPALTGAQSRAVAAVAEAMEGDGGTFLLHGVTGSGKTEVYLRCIEQCLRLGKQAIVLVPEIALTPQTVGRFRARFSDGIAVLHSRLSAGERFDEWRRIRLGAARVAVGARSAVFAPFDNLGLIVVDEEHEGSYQSESAPRYHAVEVAQRRAQAAGAPLLLGSATPSLLTYFRACSGRYRLLELPERVMRRPLPAVEVVDMREEFLSGNNGIFSGRLVSLLGECLDEGRQAMLFMNRRGYSTFVSCRACGSVVQCPNCDVSMTYHKADQRLRCHFCGASAPVPARCPVCGKPFIKYFGIGTEQVEEQLHALFPGARALRMDTDTMRGRDAHARLLEAFAAGEAQVLIGTQMIAKGHDFPNVTLVGVVAADATLCIPDYRSAERAFQLLTQVSGRAGRDEAPGRVVVQTYQPGHPVIRFARAHDYRGFYQYEMLERRKALLPPYSLFVRILFSGRDEAALEAAGERYGRELERELLALLGEEGAQDLLLLVPSPAPIRKKQGAYRYQVLVKLLRTKRTAAAIRLIYAFAAAHRSELFAQLEVNPQDMF</sequence>
<keyword evidence="4" id="KW-0547">Nucleotide-binding</keyword>
<dbReference type="Gene3D" id="3.40.50.300">
    <property type="entry name" value="P-loop containing nucleotide triphosphate hydrolases"/>
    <property type="match status" value="2"/>
</dbReference>
<dbReference type="InterPro" id="IPR011545">
    <property type="entry name" value="DEAD/DEAH_box_helicase_dom"/>
</dbReference>